<evidence type="ECO:0000313" key="1">
    <source>
        <dbReference type="EMBL" id="KAJ7729900.1"/>
    </source>
</evidence>
<dbReference type="Proteomes" id="UP001215598">
    <property type="component" value="Unassembled WGS sequence"/>
</dbReference>
<evidence type="ECO:0000313" key="2">
    <source>
        <dbReference type="Proteomes" id="UP001215598"/>
    </source>
</evidence>
<name>A0AAD7HWU8_9AGAR</name>
<proteinExistence type="predicted"/>
<protein>
    <submittedName>
        <fullName evidence="1">Uncharacterized protein</fullName>
    </submittedName>
</protein>
<dbReference type="AlphaFoldDB" id="A0AAD7HWU8"/>
<keyword evidence="2" id="KW-1185">Reference proteome</keyword>
<dbReference type="Gene3D" id="3.20.20.80">
    <property type="entry name" value="Glycosidases"/>
    <property type="match status" value="1"/>
</dbReference>
<gene>
    <name evidence="1" type="ORF">B0H16DRAFT_1585866</name>
</gene>
<reference evidence="1" key="1">
    <citation type="submission" date="2023-03" db="EMBL/GenBank/DDBJ databases">
        <title>Massive genome expansion in bonnet fungi (Mycena s.s.) driven by repeated elements and novel gene families across ecological guilds.</title>
        <authorList>
            <consortium name="Lawrence Berkeley National Laboratory"/>
            <person name="Harder C.B."/>
            <person name="Miyauchi S."/>
            <person name="Viragh M."/>
            <person name="Kuo A."/>
            <person name="Thoen E."/>
            <person name="Andreopoulos B."/>
            <person name="Lu D."/>
            <person name="Skrede I."/>
            <person name="Drula E."/>
            <person name="Henrissat B."/>
            <person name="Morin E."/>
            <person name="Kohler A."/>
            <person name="Barry K."/>
            <person name="LaButti K."/>
            <person name="Morin E."/>
            <person name="Salamov A."/>
            <person name="Lipzen A."/>
            <person name="Mereny Z."/>
            <person name="Hegedus B."/>
            <person name="Baldrian P."/>
            <person name="Stursova M."/>
            <person name="Weitz H."/>
            <person name="Taylor A."/>
            <person name="Grigoriev I.V."/>
            <person name="Nagy L.G."/>
            <person name="Martin F."/>
            <person name="Kauserud H."/>
        </authorList>
    </citation>
    <scope>NUCLEOTIDE SEQUENCE</scope>
    <source>
        <strain evidence="1">CBHHK182m</strain>
    </source>
</reference>
<organism evidence="1 2">
    <name type="scientific">Mycena metata</name>
    <dbReference type="NCBI Taxonomy" id="1033252"/>
    <lineage>
        <taxon>Eukaryota</taxon>
        <taxon>Fungi</taxon>
        <taxon>Dikarya</taxon>
        <taxon>Basidiomycota</taxon>
        <taxon>Agaricomycotina</taxon>
        <taxon>Agaricomycetes</taxon>
        <taxon>Agaricomycetidae</taxon>
        <taxon>Agaricales</taxon>
        <taxon>Marasmiineae</taxon>
        <taxon>Mycenaceae</taxon>
        <taxon>Mycena</taxon>
    </lineage>
</organism>
<dbReference type="InterPro" id="IPR052974">
    <property type="entry name" value="GH79_Enzymes"/>
</dbReference>
<dbReference type="PANTHER" id="PTHR36183">
    <property type="entry name" value="BETA-GLUCURONIDASE"/>
    <property type="match status" value="1"/>
</dbReference>
<accession>A0AAD7HWU8</accession>
<dbReference type="EMBL" id="JARKIB010000162">
    <property type="protein sequence ID" value="KAJ7729900.1"/>
    <property type="molecule type" value="Genomic_DNA"/>
</dbReference>
<sequence>MFAQSKGKPFLMFETNTASCGGFLGISDSFTAVLWGLDYALQMAHSNFSGAIFHLGGRMCFIMCVWSAGFCGEWAWL</sequence>
<comment type="caution">
    <text evidence="1">The sequence shown here is derived from an EMBL/GenBank/DDBJ whole genome shotgun (WGS) entry which is preliminary data.</text>
</comment>
<dbReference type="PANTHER" id="PTHR36183:SF2">
    <property type="entry name" value="BETA-GLUCURONIDASE C-TERMINAL DOMAIN-CONTAINING PROTEIN"/>
    <property type="match status" value="1"/>
</dbReference>
<feature type="non-terminal residue" evidence="1">
    <location>
        <position position="77"/>
    </location>
</feature>